<organism evidence="6 7">
    <name type="scientific">Polypterus senegalus</name>
    <name type="common">Senegal bichir</name>
    <dbReference type="NCBI Taxonomy" id="55291"/>
    <lineage>
        <taxon>Eukaryota</taxon>
        <taxon>Metazoa</taxon>
        <taxon>Chordata</taxon>
        <taxon>Craniata</taxon>
        <taxon>Vertebrata</taxon>
        <taxon>Euteleostomi</taxon>
        <taxon>Actinopterygii</taxon>
        <taxon>Polypteriformes</taxon>
        <taxon>Polypteridae</taxon>
        <taxon>Polypterus</taxon>
    </lineage>
</organism>
<feature type="non-terminal residue" evidence="6">
    <location>
        <position position="233"/>
    </location>
</feature>
<keyword evidence="7" id="KW-1185">Reference proteome</keyword>
<protein>
    <recommendedName>
        <fullName evidence="3">Elongin-C</fullName>
    </recommendedName>
</protein>
<comment type="caution">
    <text evidence="6">The sequence shown here is derived from an EMBL/GenBank/DDBJ whole genome shotgun (WGS) entry which is preliminary data.</text>
</comment>
<accession>A0ABS2Z6D9</accession>
<dbReference type="Pfam" id="PF03931">
    <property type="entry name" value="Skp1_POZ"/>
    <property type="match status" value="1"/>
</dbReference>
<keyword evidence="4" id="KW-0539">Nucleus</keyword>
<dbReference type="InterPro" id="IPR039948">
    <property type="entry name" value="ELC1"/>
</dbReference>
<evidence type="ECO:0000259" key="5">
    <source>
        <dbReference type="Pfam" id="PF03931"/>
    </source>
</evidence>
<dbReference type="Gene3D" id="3.30.710.10">
    <property type="entry name" value="Potassium Channel Kv1.1, Chain A"/>
    <property type="match status" value="1"/>
</dbReference>
<reference evidence="6" key="1">
    <citation type="journal article" date="2021" name="Cell">
        <title>Tracing the genetic footprints of vertebrate landing in non-teleost ray-finned fishes.</title>
        <authorList>
            <person name="Bi X."/>
            <person name="Wang K."/>
            <person name="Yang L."/>
            <person name="Pan H."/>
            <person name="Jiang H."/>
            <person name="Wei Q."/>
            <person name="Fang M."/>
            <person name="Yu H."/>
            <person name="Zhu C."/>
            <person name="Cai Y."/>
            <person name="He Y."/>
            <person name="Gan X."/>
            <person name="Zeng H."/>
            <person name="Yu D."/>
            <person name="Zhu Y."/>
            <person name="Jiang H."/>
            <person name="Qiu Q."/>
            <person name="Yang H."/>
            <person name="Zhang Y.E."/>
            <person name="Wang W."/>
            <person name="Zhu M."/>
            <person name="He S."/>
            <person name="Zhang G."/>
        </authorList>
    </citation>
    <scope>NUCLEOTIDE SEQUENCE</scope>
    <source>
        <strain evidence="6">Bchr_001</strain>
    </source>
</reference>
<feature type="domain" description="SKP1 component POZ" evidence="5">
    <location>
        <begin position="139"/>
        <end position="201"/>
    </location>
</feature>
<comment type="similarity">
    <text evidence="2">Belongs to the SKP1 family.</text>
</comment>
<dbReference type="Proteomes" id="UP001166052">
    <property type="component" value="Unassembled WGS sequence"/>
</dbReference>
<comment type="subcellular location">
    <subcellularLocation>
        <location evidence="1">Nucleus</location>
    </subcellularLocation>
</comment>
<name>A0ABS2Z6D9_POLSE</name>
<sequence length="233" mass="26797">MSRRVNRRSVLRSMSRNMSPSFGLKDRSKWSPVPRQRPRLDSRLFAEVRSVTAFVIRFGTFRKQIFLYFNDFWCSRSLTEGLSLHFWFYWREEGTTRTVQPLIHASLAQKCQKGAHHTSGEMDGEEKTYGGCEGPDAMYVKLISSDGHEFIVKREHALTSGTIKAMLSGPGQFAENETNEVNFREIPSHVLSKVCMYFTYKVRYTNSSTEIPEFPIAPEIALELLMAANFLDC</sequence>
<dbReference type="InterPro" id="IPR016073">
    <property type="entry name" value="Skp1_comp_POZ"/>
</dbReference>
<feature type="non-terminal residue" evidence="6">
    <location>
        <position position="1"/>
    </location>
</feature>
<evidence type="ECO:0000256" key="4">
    <source>
        <dbReference type="ARBA" id="ARBA00023242"/>
    </source>
</evidence>
<evidence type="ECO:0000256" key="2">
    <source>
        <dbReference type="ARBA" id="ARBA00009993"/>
    </source>
</evidence>
<evidence type="ECO:0000313" key="6">
    <source>
        <dbReference type="EMBL" id="MBN3294597.1"/>
    </source>
</evidence>
<dbReference type="SMART" id="SM00512">
    <property type="entry name" value="Skp1"/>
    <property type="match status" value="1"/>
</dbReference>
<proteinExistence type="inferred from homology"/>
<evidence type="ECO:0000256" key="3">
    <source>
        <dbReference type="ARBA" id="ARBA00021347"/>
    </source>
</evidence>
<dbReference type="CDD" id="cd18321">
    <property type="entry name" value="BTB_POZ_EloC"/>
    <property type="match status" value="1"/>
</dbReference>
<dbReference type="SUPFAM" id="SSF54695">
    <property type="entry name" value="POZ domain"/>
    <property type="match status" value="1"/>
</dbReference>
<dbReference type="InterPro" id="IPR011333">
    <property type="entry name" value="SKP1/BTB/POZ_sf"/>
</dbReference>
<gene>
    <name evidence="6" type="primary">Eloc</name>
    <name evidence="6" type="ORF">GTO92_0012779</name>
</gene>
<evidence type="ECO:0000256" key="1">
    <source>
        <dbReference type="ARBA" id="ARBA00004123"/>
    </source>
</evidence>
<evidence type="ECO:0000313" key="7">
    <source>
        <dbReference type="Proteomes" id="UP001166052"/>
    </source>
</evidence>
<dbReference type="EMBL" id="JAAWVN010027239">
    <property type="protein sequence ID" value="MBN3294597.1"/>
    <property type="molecule type" value="Genomic_DNA"/>
</dbReference>
<dbReference type="InterPro" id="IPR001232">
    <property type="entry name" value="SKP1-like"/>
</dbReference>
<dbReference type="PANTHER" id="PTHR20648">
    <property type="entry name" value="ELONGIN-C"/>
    <property type="match status" value="1"/>
</dbReference>